<keyword evidence="2" id="KW-0677">Repeat</keyword>
<dbReference type="Gene3D" id="1.20.5.4130">
    <property type="match status" value="1"/>
</dbReference>
<evidence type="ECO:0000259" key="6">
    <source>
        <dbReference type="PROSITE" id="PS50164"/>
    </source>
</evidence>
<dbReference type="PRINTS" id="PR00364">
    <property type="entry name" value="DISEASERSIST"/>
</dbReference>
<dbReference type="Pfam" id="PF01541">
    <property type="entry name" value="GIY-YIG"/>
    <property type="match status" value="1"/>
</dbReference>
<sequence length="1289" mass="146300">MAEAVLSALLQVIFEKSTSETFETYALLRGTEKEMRKLQGVLSTIQAVLEDAEDRQAMDKAVKNWLIKLKDVAYDADDLLEEYMTEASRRRLESHDYKKLSRFILNEVRYFFSQSNPILFRYQMRNKLENIAERLDAVADERFKFHLGDRLADSRSQFPQRLQSDSYLLESEVLGREADQEKIVTLLLSSADQRDVSVLPVVGMGGLGKTTLAKLVYNDERVQEHFECRIWVCVSEDFDVKRLMKAIIESMTGNRCDLQETESIHRRVQELIRRLRFLLVLDDVWNDDQEKWDRLKNSVRHGSVGSKILVTTRSEKVALVTGTFAPYHLEGLSDEDCWLLFEHRAFKSGRPEESSSFIAIGKEIAKKCRGVPLAAKSLGSLMYLRRKRSEWLFVKDSEIWRLVEEENGILPVLRLSYDSLPSHLKQCFAYCSLFPKNCRINKDKLILLWIAEGFIQVPPGKSPEEVGNEYFNELLWSSFFQNATTDHDKNIMDCEMHHLLHDLAKAVAGSSCVTVEVSKRLSVPTGTRYLSVFCADNKIPRGSRNACKLRSFLLLSGHWKTAEVSRKLILSLKSLRSLDISNTGIKKISKSIGLMIHLRYLDLSSTLIKRLPNTVCSLFNLQSLILKHCTRLEKLPKDMRKLINLRHLNLSDCRLLNKLPNGIGDLRSLQTLPVFIVGKEASCSIAELQNLDLHGELEIRNLENVSNSRCSKSAKRANLKEKWNLQSLKLWWEHVDEVHVKENVEHVIEGLQPSFELKKLEIKNYVGSKFPGWLMNPCLTNLVELSLIKCQRCVQLPLLQKLPALEVLTINEMEATMYFCNDLQGNAGGNGFVSLKTLSIENMSNLLGWTTNGGQLILPSLKQLVIDGCPNLGSLPELPSVASMKLDDCSMDLLRMVTRITTLSDLIISGFSELVQLPQGLLKSNPSLLSLEIRDCLELRSFSGELQTLGPLQCLTISNCPELESFSELSGLSSLESLWIDRCDSLVSMPGGMTRLNSLRHVSFSDCENLAALPEAIKYLTCLQTLNIFSCPALETLPEWLGNLVALREMELCYCENLLRLPQSMQRLTALQFLLIRGCPCLEMRCKKDTGADWHKIRHIPFIKINGPYIQALSDSKTLQIQMMRLLTATFRSVKHPNPDFIKPSSSLSSGSSPIAKSKTKSWCVYLILSTNAPIKTYVGVTTDFSRRLKQHNGELKGGAKASRAGRPWICACIIRGFNDQSEACEFESKWKRFSRKLPCKRKNSDLTKEVDEDDGSLTLLQHRQTALNRVKGSLDCSHLEIDWQLNTS</sequence>
<dbReference type="STRING" id="3641.A0A061DUV7"/>
<dbReference type="eggNOG" id="KOG4658">
    <property type="taxonomic scope" value="Eukaryota"/>
</dbReference>
<keyword evidence="4" id="KW-0611">Plant defense</keyword>
<keyword evidence="3" id="KW-0547">Nucleotide-binding</keyword>
<dbReference type="GO" id="GO:0043531">
    <property type="term" value="F:ADP binding"/>
    <property type="evidence" value="ECO:0007669"/>
    <property type="project" value="InterPro"/>
</dbReference>
<dbReference type="InterPro" id="IPR000305">
    <property type="entry name" value="GIY-YIG_endonuc"/>
</dbReference>
<evidence type="ECO:0000256" key="4">
    <source>
        <dbReference type="ARBA" id="ARBA00022821"/>
    </source>
</evidence>
<dbReference type="CDD" id="cd10455">
    <property type="entry name" value="GIY-YIG_SLX1"/>
    <property type="match status" value="1"/>
</dbReference>
<evidence type="ECO:0000313" key="7">
    <source>
        <dbReference type="EMBL" id="EOX96584.1"/>
    </source>
</evidence>
<feature type="domain" description="GIY-YIG" evidence="6">
    <location>
        <begin position="1161"/>
        <end position="1241"/>
    </location>
</feature>
<dbReference type="Pfam" id="PF25019">
    <property type="entry name" value="LRR_R13L1-DRL21"/>
    <property type="match status" value="1"/>
</dbReference>
<dbReference type="InterPro" id="IPR032675">
    <property type="entry name" value="LRR_dom_sf"/>
</dbReference>
<dbReference type="InParanoid" id="A0A061DUV7"/>
<name>A0A061DUV7_THECC</name>
<dbReference type="Gene3D" id="3.40.1440.10">
    <property type="entry name" value="GIY-YIG endonuclease"/>
    <property type="match status" value="1"/>
</dbReference>
<proteinExistence type="predicted"/>
<dbReference type="FunFam" id="3.40.50.300:FF:001091">
    <property type="entry name" value="Probable disease resistance protein At1g61300"/>
    <property type="match status" value="1"/>
</dbReference>
<dbReference type="InterPro" id="IPR035901">
    <property type="entry name" value="GIY-YIG_endonuc_sf"/>
</dbReference>
<dbReference type="PANTHER" id="PTHR36766">
    <property type="entry name" value="PLANT BROAD-SPECTRUM MILDEW RESISTANCE PROTEIN RPW8"/>
    <property type="match status" value="1"/>
</dbReference>
<dbReference type="Gene3D" id="3.40.50.300">
    <property type="entry name" value="P-loop containing nucleotide triphosphate hydrolases"/>
    <property type="match status" value="1"/>
</dbReference>
<evidence type="ECO:0000313" key="8">
    <source>
        <dbReference type="Proteomes" id="UP000026915"/>
    </source>
</evidence>
<dbReference type="SMART" id="SM00369">
    <property type="entry name" value="LRR_TYP"/>
    <property type="match status" value="3"/>
</dbReference>
<protein>
    <submittedName>
        <fullName evidence="7">LRR and NB-ARC domains-containing disease resistance protein, putative isoform 1</fullName>
    </submittedName>
</protein>
<keyword evidence="5" id="KW-0067">ATP-binding</keyword>
<reference evidence="7 8" key="1">
    <citation type="journal article" date="2013" name="Genome Biol.">
        <title>The genome sequence of the most widely cultivated cacao type and its use to identify candidate genes regulating pod color.</title>
        <authorList>
            <person name="Motamayor J.C."/>
            <person name="Mockaitis K."/>
            <person name="Schmutz J."/>
            <person name="Haiminen N."/>
            <person name="Iii D.L."/>
            <person name="Cornejo O."/>
            <person name="Findley S.D."/>
            <person name="Zheng P."/>
            <person name="Utro F."/>
            <person name="Royaert S."/>
            <person name="Saski C."/>
            <person name="Jenkins J."/>
            <person name="Podicheti R."/>
            <person name="Zhao M."/>
            <person name="Scheffler B.E."/>
            <person name="Stack J.C."/>
            <person name="Feltus F.A."/>
            <person name="Mustiga G.M."/>
            <person name="Amores F."/>
            <person name="Phillips W."/>
            <person name="Marelli J.P."/>
            <person name="May G.D."/>
            <person name="Shapiro H."/>
            <person name="Ma J."/>
            <person name="Bustamante C.D."/>
            <person name="Schnell R.J."/>
            <person name="Main D."/>
            <person name="Gilbert D."/>
            <person name="Parida L."/>
            <person name="Kuhn D.N."/>
        </authorList>
    </citation>
    <scope>NUCLEOTIDE SEQUENCE [LARGE SCALE GENOMIC DNA]</scope>
    <source>
        <strain evidence="8">cv. Matina 1-6</strain>
    </source>
</reference>
<dbReference type="GO" id="GO:0051707">
    <property type="term" value="P:response to other organism"/>
    <property type="evidence" value="ECO:0007669"/>
    <property type="project" value="UniProtKB-ARBA"/>
</dbReference>
<evidence type="ECO:0000256" key="5">
    <source>
        <dbReference type="ARBA" id="ARBA00022840"/>
    </source>
</evidence>
<dbReference type="InterPro" id="IPR002182">
    <property type="entry name" value="NB-ARC"/>
</dbReference>
<dbReference type="SUPFAM" id="SSF52058">
    <property type="entry name" value="L domain-like"/>
    <property type="match status" value="2"/>
</dbReference>
<dbReference type="InterPro" id="IPR056789">
    <property type="entry name" value="LRR_R13L1-DRL21"/>
</dbReference>
<keyword evidence="1" id="KW-0433">Leucine-rich repeat</keyword>
<dbReference type="GO" id="GO:0005524">
    <property type="term" value="F:ATP binding"/>
    <property type="evidence" value="ECO:0007669"/>
    <property type="project" value="UniProtKB-KW"/>
</dbReference>
<gene>
    <name evidence="7" type="ORF">TCM_005809</name>
</gene>
<dbReference type="InterPro" id="IPR036388">
    <property type="entry name" value="WH-like_DNA-bd_sf"/>
</dbReference>
<dbReference type="eggNOG" id="KOG3005">
    <property type="taxonomic scope" value="Eukaryota"/>
</dbReference>
<dbReference type="CDD" id="cd14798">
    <property type="entry name" value="RX-CC_like"/>
    <property type="match status" value="1"/>
</dbReference>
<dbReference type="PANTHER" id="PTHR36766:SF67">
    <property type="entry name" value="DISEASE RESISTANCE PROTEIN RGA3"/>
    <property type="match status" value="1"/>
</dbReference>
<dbReference type="InterPro" id="IPR038005">
    <property type="entry name" value="RX-like_CC"/>
</dbReference>
<dbReference type="InterPro" id="IPR003591">
    <property type="entry name" value="Leu-rich_rpt_typical-subtyp"/>
</dbReference>
<dbReference type="PROSITE" id="PS50164">
    <property type="entry name" value="GIY_YIG"/>
    <property type="match status" value="1"/>
</dbReference>
<dbReference type="Gramene" id="EOX96584">
    <property type="protein sequence ID" value="EOX96584"/>
    <property type="gene ID" value="TCM_005809"/>
</dbReference>
<dbReference type="EMBL" id="CM001879">
    <property type="protein sequence ID" value="EOX96584.1"/>
    <property type="molecule type" value="Genomic_DNA"/>
</dbReference>
<dbReference type="FunFam" id="1.10.10.10:FF:000322">
    <property type="entry name" value="Probable disease resistance protein At1g63360"/>
    <property type="match status" value="1"/>
</dbReference>
<dbReference type="InterPro" id="IPR027417">
    <property type="entry name" value="P-loop_NTPase"/>
</dbReference>
<dbReference type="InterPro" id="IPR058922">
    <property type="entry name" value="WHD_DRP"/>
</dbReference>
<dbReference type="GO" id="GO:0006952">
    <property type="term" value="P:defense response"/>
    <property type="evidence" value="ECO:0007669"/>
    <property type="project" value="UniProtKB-KW"/>
</dbReference>
<evidence type="ECO:0000256" key="3">
    <source>
        <dbReference type="ARBA" id="ARBA00022741"/>
    </source>
</evidence>
<dbReference type="Pfam" id="PF18052">
    <property type="entry name" value="Rx_N"/>
    <property type="match status" value="1"/>
</dbReference>
<dbReference type="SUPFAM" id="SSF82771">
    <property type="entry name" value="GIY-YIG endonuclease"/>
    <property type="match status" value="1"/>
</dbReference>
<dbReference type="Proteomes" id="UP000026915">
    <property type="component" value="Chromosome 1"/>
</dbReference>
<keyword evidence="8" id="KW-1185">Reference proteome</keyword>
<dbReference type="Pfam" id="PF00931">
    <property type="entry name" value="NB-ARC"/>
    <property type="match status" value="1"/>
</dbReference>
<organism evidence="7 8">
    <name type="scientific">Theobroma cacao</name>
    <name type="common">Cacao</name>
    <name type="synonym">Cocoa</name>
    <dbReference type="NCBI Taxonomy" id="3641"/>
    <lineage>
        <taxon>Eukaryota</taxon>
        <taxon>Viridiplantae</taxon>
        <taxon>Streptophyta</taxon>
        <taxon>Embryophyta</taxon>
        <taxon>Tracheophyta</taxon>
        <taxon>Spermatophyta</taxon>
        <taxon>Magnoliopsida</taxon>
        <taxon>eudicotyledons</taxon>
        <taxon>Gunneridae</taxon>
        <taxon>Pentapetalae</taxon>
        <taxon>rosids</taxon>
        <taxon>malvids</taxon>
        <taxon>Malvales</taxon>
        <taxon>Malvaceae</taxon>
        <taxon>Byttnerioideae</taxon>
        <taxon>Theobroma</taxon>
    </lineage>
</organism>
<dbReference type="InterPro" id="IPR041118">
    <property type="entry name" value="Rx_N"/>
</dbReference>
<dbReference type="InterPro" id="IPR042197">
    <property type="entry name" value="Apaf_helical"/>
</dbReference>
<dbReference type="OMA" id="HGCHNIS"/>
<dbReference type="SUPFAM" id="SSF52540">
    <property type="entry name" value="P-loop containing nucleoside triphosphate hydrolases"/>
    <property type="match status" value="1"/>
</dbReference>
<evidence type="ECO:0000256" key="1">
    <source>
        <dbReference type="ARBA" id="ARBA00022614"/>
    </source>
</evidence>
<dbReference type="Gene3D" id="3.80.10.10">
    <property type="entry name" value="Ribonuclease Inhibitor"/>
    <property type="match status" value="4"/>
</dbReference>
<accession>A0A061DUV7</accession>
<evidence type="ECO:0000256" key="2">
    <source>
        <dbReference type="ARBA" id="ARBA00022737"/>
    </source>
</evidence>
<dbReference type="Pfam" id="PF23559">
    <property type="entry name" value="WHD_DRP"/>
    <property type="match status" value="1"/>
</dbReference>
<dbReference type="Gene3D" id="1.10.8.430">
    <property type="entry name" value="Helical domain of apoptotic protease-activating factors"/>
    <property type="match status" value="1"/>
</dbReference>
<dbReference type="Gene3D" id="1.10.10.10">
    <property type="entry name" value="Winged helix-like DNA-binding domain superfamily/Winged helix DNA-binding domain"/>
    <property type="match status" value="1"/>
</dbReference>